<keyword evidence="9" id="KW-0539">Nucleus</keyword>
<accession>A0A2G8L547</accession>
<dbReference type="SMART" id="SM00355">
    <property type="entry name" value="ZnF_C2H2"/>
    <property type="match status" value="4"/>
</dbReference>
<dbReference type="GO" id="GO:0005634">
    <property type="term" value="C:nucleus"/>
    <property type="evidence" value="ECO:0007669"/>
    <property type="project" value="UniProtKB-SubCell"/>
</dbReference>
<name>A0A2G8L547_STIJA</name>
<evidence type="ECO:0000256" key="7">
    <source>
        <dbReference type="ARBA" id="ARBA00023125"/>
    </source>
</evidence>
<dbReference type="GO" id="GO:0008270">
    <property type="term" value="F:zinc ion binding"/>
    <property type="evidence" value="ECO:0007669"/>
    <property type="project" value="UniProtKB-KW"/>
</dbReference>
<keyword evidence="6" id="KW-0805">Transcription regulation</keyword>
<evidence type="ECO:0000256" key="10">
    <source>
        <dbReference type="PROSITE-ProRule" id="PRU00042"/>
    </source>
</evidence>
<dbReference type="PANTHER" id="PTHR16515:SF49">
    <property type="entry name" value="GASTRULA ZINC FINGER PROTEIN XLCGF49.1-LIKE-RELATED"/>
    <property type="match status" value="1"/>
</dbReference>
<dbReference type="InterPro" id="IPR050331">
    <property type="entry name" value="Zinc_finger"/>
</dbReference>
<evidence type="ECO:0000256" key="4">
    <source>
        <dbReference type="ARBA" id="ARBA00022771"/>
    </source>
</evidence>
<dbReference type="SUPFAM" id="SSF57667">
    <property type="entry name" value="beta-beta-alpha zinc fingers"/>
    <property type="match status" value="2"/>
</dbReference>
<keyword evidence="7" id="KW-0238">DNA-binding</keyword>
<keyword evidence="5" id="KW-0862">Zinc</keyword>
<evidence type="ECO:0000256" key="2">
    <source>
        <dbReference type="ARBA" id="ARBA00022723"/>
    </source>
</evidence>
<evidence type="ECO:0000256" key="3">
    <source>
        <dbReference type="ARBA" id="ARBA00022737"/>
    </source>
</evidence>
<dbReference type="PANTHER" id="PTHR16515">
    <property type="entry name" value="PR DOMAIN ZINC FINGER PROTEIN"/>
    <property type="match status" value="1"/>
</dbReference>
<dbReference type="Proteomes" id="UP000230750">
    <property type="component" value="Unassembled WGS sequence"/>
</dbReference>
<keyword evidence="4 10" id="KW-0863">Zinc-finger</keyword>
<feature type="compositionally biased region" description="Polar residues" evidence="11">
    <location>
        <begin position="49"/>
        <end position="60"/>
    </location>
</feature>
<evidence type="ECO:0000256" key="8">
    <source>
        <dbReference type="ARBA" id="ARBA00023163"/>
    </source>
</evidence>
<sequence>MDEEETTHPVATISEKESDFLEKAGTSSSGWQDSRIPLYGTEEAGVYPQASNSQRTGTNLDDSHEQPIFHQVTHGHEEVPKTSSSSVYTRNYHVVNTRDQFSDLSQVSAPHKISNQEQNCPNRKKAAICRYCRATFGCHELKRTHEATHTDYKAYQCLYCIKSFKSHGHREQHERIHTGVKPYKCRICSKGFTQSGDRNRHERIHTVRKTFQCKCCTKSFRSFKYLIVHERSKHGLISSNDSRDLVHENDGQPLMPR</sequence>
<organism evidence="13 14">
    <name type="scientific">Stichopus japonicus</name>
    <name type="common">Sea cucumber</name>
    <dbReference type="NCBI Taxonomy" id="307972"/>
    <lineage>
        <taxon>Eukaryota</taxon>
        <taxon>Metazoa</taxon>
        <taxon>Echinodermata</taxon>
        <taxon>Eleutherozoa</taxon>
        <taxon>Echinozoa</taxon>
        <taxon>Holothuroidea</taxon>
        <taxon>Aspidochirotacea</taxon>
        <taxon>Aspidochirotida</taxon>
        <taxon>Stichopodidae</taxon>
        <taxon>Apostichopus</taxon>
    </lineage>
</organism>
<feature type="domain" description="C2H2-type" evidence="12">
    <location>
        <begin position="155"/>
        <end position="182"/>
    </location>
</feature>
<dbReference type="GO" id="GO:0003677">
    <property type="term" value="F:DNA binding"/>
    <property type="evidence" value="ECO:0007669"/>
    <property type="project" value="UniProtKB-KW"/>
</dbReference>
<dbReference type="PROSITE" id="PS00028">
    <property type="entry name" value="ZINC_FINGER_C2H2_1"/>
    <property type="match status" value="4"/>
</dbReference>
<feature type="domain" description="C2H2-type" evidence="12">
    <location>
        <begin position="183"/>
        <end position="210"/>
    </location>
</feature>
<keyword evidence="14" id="KW-1185">Reference proteome</keyword>
<dbReference type="OrthoDB" id="3437960at2759"/>
<dbReference type="AlphaFoldDB" id="A0A2G8L547"/>
<protein>
    <submittedName>
        <fullName evidence="13">Putative zinc finger protein</fullName>
    </submittedName>
</protein>
<evidence type="ECO:0000256" key="11">
    <source>
        <dbReference type="SAM" id="MobiDB-lite"/>
    </source>
</evidence>
<evidence type="ECO:0000256" key="9">
    <source>
        <dbReference type="ARBA" id="ARBA00023242"/>
    </source>
</evidence>
<comment type="subcellular location">
    <subcellularLocation>
        <location evidence="1">Nucleus</location>
    </subcellularLocation>
</comment>
<evidence type="ECO:0000313" key="14">
    <source>
        <dbReference type="Proteomes" id="UP000230750"/>
    </source>
</evidence>
<dbReference type="EMBL" id="MRZV01000217">
    <property type="protein sequence ID" value="PIK55387.1"/>
    <property type="molecule type" value="Genomic_DNA"/>
</dbReference>
<proteinExistence type="predicted"/>
<evidence type="ECO:0000313" key="13">
    <source>
        <dbReference type="EMBL" id="PIK55387.1"/>
    </source>
</evidence>
<feature type="region of interest" description="Disordered" evidence="11">
    <location>
        <begin position="1"/>
        <end position="63"/>
    </location>
</feature>
<dbReference type="PROSITE" id="PS50157">
    <property type="entry name" value="ZINC_FINGER_C2H2_2"/>
    <property type="match status" value="3"/>
</dbReference>
<evidence type="ECO:0000256" key="5">
    <source>
        <dbReference type="ARBA" id="ARBA00022833"/>
    </source>
</evidence>
<comment type="caution">
    <text evidence="13">The sequence shown here is derived from an EMBL/GenBank/DDBJ whole genome shotgun (WGS) entry which is preliminary data.</text>
</comment>
<evidence type="ECO:0000256" key="6">
    <source>
        <dbReference type="ARBA" id="ARBA00023015"/>
    </source>
</evidence>
<keyword evidence="2" id="KW-0479">Metal-binding</keyword>
<dbReference type="STRING" id="307972.A0A2G8L547"/>
<dbReference type="GO" id="GO:0010468">
    <property type="term" value="P:regulation of gene expression"/>
    <property type="evidence" value="ECO:0007669"/>
    <property type="project" value="TreeGrafter"/>
</dbReference>
<reference evidence="13 14" key="1">
    <citation type="journal article" date="2017" name="PLoS Biol.">
        <title>The sea cucumber genome provides insights into morphological evolution and visceral regeneration.</title>
        <authorList>
            <person name="Zhang X."/>
            <person name="Sun L."/>
            <person name="Yuan J."/>
            <person name="Sun Y."/>
            <person name="Gao Y."/>
            <person name="Zhang L."/>
            <person name="Li S."/>
            <person name="Dai H."/>
            <person name="Hamel J.F."/>
            <person name="Liu C."/>
            <person name="Yu Y."/>
            <person name="Liu S."/>
            <person name="Lin W."/>
            <person name="Guo K."/>
            <person name="Jin S."/>
            <person name="Xu P."/>
            <person name="Storey K.B."/>
            <person name="Huan P."/>
            <person name="Zhang T."/>
            <person name="Zhou Y."/>
            <person name="Zhang J."/>
            <person name="Lin C."/>
            <person name="Li X."/>
            <person name="Xing L."/>
            <person name="Huo D."/>
            <person name="Sun M."/>
            <person name="Wang L."/>
            <person name="Mercier A."/>
            <person name="Li F."/>
            <person name="Yang H."/>
            <person name="Xiang J."/>
        </authorList>
    </citation>
    <scope>NUCLEOTIDE SEQUENCE [LARGE SCALE GENOMIC DNA]</scope>
    <source>
        <strain evidence="13">Shaxun</strain>
        <tissue evidence="13">Muscle</tissue>
    </source>
</reference>
<dbReference type="InterPro" id="IPR013087">
    <property type="entry name" value="Znf_C2H2_type"/>
</dbReference>
<dbReference type="Gene3D" id="3.30.160.60">
    <property type="entry name" value="Classic Zinc Finger"/>
    <property type="match status" value="2"/>
</dbReference>
<dbReference type="InterPro" id="IPR036236">
    <property type="entry name" value="Znf_C2H2_sf"/>
</dbReference>
<dbReference type="FunFam" id="3.30.160.60:FF:000325">
    <property type="entry name" value="ZFP90 zinc finger protein"/>
    <property type="match status" value="1"/>
</dbReference>
<feature type="domain" description="C2H2-type" evidence="12">
    <location>
        <begin position="211"/>
        <end position="234"/>
    </location>
</feature>
<gene>
    <name evidence="13" type="ORF">BSL78_07703</name>
</gene>
<keyword evidence="3" id="KW-0677">Repeat</keyword>
<evidence type="ECO:0000256" key="1">
    <source>
        <dbReference type="ARBA" id="ARBA00004123"/>
    </source>
</evidence>
<evidence type="ECO:0000259" key="12">
    <source>
        <dbReference type="PROSITE" id="PS50157"/>
    </source>
</evidence>
<keyword evidence="8" id="KW-0804">Transcription</keyword>